<dbReference type="AlphaFoldDB" id="A0A814ZII5"/>
<proteinExistence type="predicted"/>
<keyword evidence="4" id="KW-0560">Oxidoreductase</keyword>
<evidence type="ECO:0000313" key="9">
    <source>
        <dbReference type="EMBL" id="CAF3796847.1"/>
    </source>
</evidence>
<dbReference type="PRINTS" id="PR00420">
    <property type="entry name" value="RNGMNOXGNASE"/>
</dbReference>
<comment type="caution">
    <text evidence="8">The sequence shown here is derived from an EMBL/GenBank/DDBJ whole genome shotgun (WGS) entry which is preliminary data.</text>
</comment>
<evidence type="ECO:0000259" key="7">
    <source>
        <dbReference type="Pfam" id="PF14649"/>
    </source>
</evidence>
<dbReference type="Proteomes" id="UP000663844">
    <property type="component" value="Unassembled WGS sequence"/>
</dbReference>
<evidence type="ECO:0000259" key="6">
    <source>
        <dbReference type="Pfam" id="PF01494"/>
    </source>
</evidence>
<dbReference type="EMBL" id="CAJNOG010000441">
    <property type="protein sequence ID" value="CAF1243371.1"/>
    <property type="molecule type" value="Genomic_DNA"/>
</dbReference>
<dbReference type="GO" id="GO:0004497">
    <property type="term" value="F:monooxygenase activity"/>
    <property type="evidence" value="ECO:0007669"/>
    <property type="project" value="UniProtKB-KW"/>
</dbReference>
<evidence type="ECO:0000256" key="4">
    <source>
        <dbReference type="ARBA" id="ARBA00023002"/>
    </source>
</evidence>
<evidence type="ECO:0008006" key="11">
    <source>
        <dbReference type="Google" id="ProtNLM"/>
    </source>
</evidence>
<dbReference type="GO" id="GO:0071949">
    <property type="term" value="F:FAD binding"/>
    <property type="evidence" value="ECO:0007669"/>
    <property type="project" value="InterPro"/>
</dbReference>
<dbReference type="PANTHER" id="PTHR47178">
    <property type="entry name" value="MONOOXYGENASE, FAD-BINDING"/>
    <property type="match status" value="1"/>
</dbReference>
<name>A0A814ZII5_9BILA</name>
<keyword evidence="3" id="KW-0274">FAD</keyword>
<dbReference type="Gene3D" id="3.50.50.60">
    <property type="entry name" value="FAD/NAD(P)-binding domain"/>
    <property type="match status" value="1"/>
</dbReference>
<gene>
    <name evidence="8" type="ORF">JYZ213_LOCUS29200</name>
    <name evidence="9" type="ORF">OXD698_LOCUS18015</name>
</gene>
<dbReference type="SUPFAM" id="SSF51905">
    <property type="entry name" value="FAD/NAD(P)-binding domain"/>
    <property type="match status" value="1"/>
</dbReference>
<dbReference type="InterPro" id="IPR028107">
    <property type="entry name" value="Spatacsin_C_dom"/>
</dbReference>
<dbReference type="Pfam" id="PF14649">
    <property type="entry name" value="Spatacsin_C"/>
    <property type="match status" value="1"/>
</dbReference>
<keyword evidence="5" id="KW-0503">Monooxygenase</keyword>
<evidence type="ECO:0000256" key="5">
    <source>
        <dbReference type="ARBA" id="ARBA00023033"/>
    </source>
</evidence>
<dbReference type="InterPro" id="IPR002938">
    <property type="entry name" value="FAD-bd"/>
</dbReference>
<dbReference type="InterPro" id="IPR036188">
    <property type="entry name" value="FAD/NAD-bd_sf"/>
</dbReference>
<keyword evidence="2" id="KW-0285">Flavoprotein</keyword>
<dbReference type="Proteomes" id="UP000663845">
    <property type="component" value="Unassembled WGS sequence"/>
</dbReference>
<feature type="domain" description="FAD-binding" evidence="6">
    <location>
        <begin position="77"/>
        <end position="353"/>
    </location>
</feature>
<comment type="pathway">
    <text evidence="1">Secondary metabolite biosynthesis.</text>
</comment>
<organism evidence="8 10">
    <name type="scientific">Adineta steineri</name>
    <dbReference type="NCBI Taxonomy" id="433720"/>
    <lineage>
        <taxon>Eukaryota</taxon>
        <taxon>Metazoa</taxon>
        <taxon>Spiralia</taxon>
        <taxon>Gnathifera</taxon>
        <taxon>Rotifera</taxon>
        <taxon>Eurotatoria</taxon>
        <taxon>Bdelloidea</taxon>
        <taxon>Adinetida</taxon>
        <taxon>Adinetidae</taxon>
        <taxon>Adineta</taxon>
    </lineage>
</organism>
<evidence type="ECO:0000313" key="10">
    <source>
        <dbReference type="Proteomes" id="UP000663845"/>
    </source>
</evidence>
<accession>A0A814ZII5</accession>
<dbReference type="PANTHER" id="PTHR47178:SF4">
    <property type="entry name" value="FAD-DEPENDENT MONOOXYGENASE APTC"/>
    <property type="match status" value="1"/>
</dbReference>
<evidence type="ECO:0000313" key="8">
    <source>
        <dbReference type="EMBL" id="CAF1243371.1"/>
    </source>
</evidence>
<dbReference type="EMBL" id="CAJOAZ010001305">
    <property type="protein sequence ID" value="CAF3796847.1"/>
    <property type="molecule type" value="Genomic_DNA"/>
</dbReference>
<evidence type="ECO:0000256" key="2">
    <source>
        <dbReference type="ARBA" id="ARBA00022630"/>
    </source>
</evidence>
<sequence length="512" mass="56776">MNSNDEQHFLSGKRIVIAGGGIGGITFCIALQQFLDKEKEKISPPPSIVVYERDTSADAIGREGYSLSLRGDPLSGGMQTLQKLGVLQEMIDESNPGSYFTLFNYDFSSLMEMRSPPIEGLSQSSIRISRSKLREILLKHVHSSISINWNCAITSAEELDNGQVSFNVSNGNKDQCDLLIVADGSSSVIRKCLRPEHVLNFAGAVSITARTHALDKFPAPLDRTWGGAIGGDGHFLFVAPSDRTSALWSVSYLTDKHRPAKSAGTMTEQEIDEVLEEAKQRTKVFTEPIGTLIKETLRSSVAIFNAKDLVPFRNHGSVIFIGDAQHAMSPFAGNGANMAMMDGYQLADQLVHSKDLNTAIQSYDDLSIPRSTKAIDMSHRSITMGHSQGIWKYMYVGILKVMSCRFFRIDSCSLLNSNAHNDEWNLLKRILSYPSLSFPTKIKFLIIYVFLINVSSPLLRLRIELLIYAHTCFINSCHMKGICLVLDNTQHIAVLLDDLNGYTLLMRLLMGL</sequence>
<evidence type="ECO:0000256" key="3">
    <source>
        <dbReference type="ARBA" id="ARBA00022827"/>
    </source>
</evidence>
<dbReference type="Pfam" id="PF01494">
    <property type="entry name" value="FAD_binding_3"/>
    <property type="match status" value="1"/>
</dbReference>
<feature type="domain" description="Spatacsin C-terminal" evidence="7">
    <location>
        <begin position="459"/>
        <end position="512"/>
    </location>
</feature>
<reference evidence="8" key="1">
    <citation type="submission" date="2021-02" db="EMBL/GenBank/DDBJ databases">
        <authorList>
            <person name="Nowell W R."/>
        </authorList>
    </citation>
    <scope>NUCLEOTIDE SEQUENCE</scope>
</reference>
<protein>
    <recommendedName>
        <fullName evidence="11">FAD-binding domain-containing protein</fullName>
    </recommendedName>
</protein>
<evidence type="ECO:0000256" key="1">
    <source>
        <dbReference type="ARBA" id="ARBA00005179"/>
    </source>
</evidence>